<dbReference type="EC" id="5.3.4.1" evidence="3"/>
<dbReference type="PANTHER" id="PTHR45672">
    <property type="entry name" value="PROTEIN DISULFIDE-ISOMERASE C17H9.14C-RELATED"/>
    <property type="match status" value="1"/>
</dbReference>
<evidence type="ECO:0000313" key="12">
    <source>
        <dbReference type="EMBL" id="CCC48757.1"/>
    </source>
</evidence>
<dbReference type="InterPro" id="IPR013766">
    <property type="entry name" value="Thioredoxin_domain"/>
</dbReference>
<gene>
    <name evidence="12" type="ORF">TVY486_0701000</name>
</gene>
<evidence type="ECO:0000256" key="4">
    <source>
        <dbReference type="ARBA" id="ARBA00022729"/>
    </source>
</evidence>
<organism evidence="12">
    <name type="scientific">Trypanosoma vivax (strain Y486)</name>
    <dbReference type="NCBI Taxonomy" id="1055687"/>
    <lineage>
        <taxon>Eukaryota</taxon>
        <taxon>Discoba</taxon>
        <taxon>Euglenozoa</taxon>
        <taxon>Kinetoplastea</taxon>
        <taxon>Metakinetoplastina</taxon>
        <taxon>Trypanosomatida</taxon>
        <taxon>Trypanosomatidae</taxon>
        <taxon>Trypanosoma</taxon>
        <taxon>Duttonella</taxon>
    </lineage>
</organism>
<dbReference type="GO" id="GO:0005783">
    <property type="term" value="C:endoplasmic reticulum"/>
    <property type="evidence" value="ECO:0007669"/>
    <property type="project" value="InterPro"/>
</dbReference>
<dbReference type="EMBL" id="HE573023">
    <property type="protein sequence ID" value="CCC48757.1"/>
    <property type="molecule type" value="Genomic_DNA"/>
</dbReference>
<keyword evidence="4 10" id="KW-0732">Signal</keyword>
<dbReference type="PRINTS" id="PR00421">
    <property type="entry name" value="THIOREDOXIN"/>
</dbReference>
<evidence type="ECO:0000256" key="7">
    <source>
        <dbReference type="ARBA" id="ARBA00023235"/>
    </source>
</evidence>
<dbReference type="SUPFAM" id="SSF47933">
    <property type="entry name" value="ERP29 C domain-like"/>
    <property type="match status" value="1"/>
</dbReference>
<proteinExistence type="inferred from homology"/>
<evidence type="ECO:0000256" key="1">
    <source>
        <dbReference type="ARBA" id="ARBA00001182"/>
    </source>
</evidence>
<evidence type="ECO:0000256" key="2">
    <source>
        <dbReference type="ARBA" id="ARBA00006347"/>
    </source>
</evidence>
<dbReference type="CDD" id="cd00238">
    <property type="entry name" value="ERp29c"/>
    <property type="match status" value="1"/>
</dbReference>
<dbReference type="PANTHER" id="PTHR45672:SF11">
    <property type="entry name" value="PROTEIN DISULFIDE-ISOMERASE C17H9.14C"/>
    <property type="match status" value="1"/>
</dbReference>
<dbReference type="InterPro" id="IPR017937">
    <property type="entry name" value="Thioredoxin_CS"/>
</dbReference>
<dbReference type="AlphaFoldDB" id="G0TXR5"/>
<feature type="domain" description="Thioredoxin" evidence="11">
    <location>
        <begin position="137"/>
        <end position="275"/>
    </location>
</feature>
<dbReference type="InterPro" id="IPR011679">
    <property type="entry name" value="ERp29_C"/>
</dbReference>
<dbReference type="NCBIfam" id="TIGR01126">
    <property type="entry name" value="pdi_dom"/>
    <property type="match status" value="2"/>
</dbReference>
<evidence type="ECO:0000256" key="5">
    <source>
        <dbReference type="ARBA" id="ARBA00022737"/>
    </source>
</evidence>
<keyword evidence="8" id="KW-0676">Redox-active center</keyword>
<feature type="chain" id="PRO_5003410303" description="protein disulfide-isomerase" evidence="10">
    <location>
        <begin position="35"/>
        <end position="384"/>
    </location>
</feature>
<comment type="catalytic activity">
    <reaction evidence="1">
        <text>Catalyzes the rearrangement of -S-S- bonds in proteins.</text>
        <dbReference type="EC" id="5.3.4.1"/>
    </reaction>
</comment>
<keyword evidence="5" id="KW-0677">Repeat</keyword>
<sequence length="384" mass="41907">MACTRVVTGSRSPSVTALLVAASAVVLAVCGVRAGDEPNSALEGVVDLTSATFNDTVGKDVPALVEFYAPWCGHCKNLVPEYAKLGRAAAALKGKVVIGKVDATAERELAERFEVRGYPTILFFPAGSLTRESYEEERQAKTMAAFLNKRVAGLNLVIPYEAKRVVELDKTNFDKVALDAAKDALVMFYAPWCGHCKRLHPTFEEVAKVYQNEKDLVIANVDAADSANSELATRYNVKGFPTLVFLPKGDKSKPVPYESERTLDAFVKFVNERANKRRLATGELEKTVGVSEQLTKLVRDMVKAGGNRQEAERLLAEVQQALSPSLGEGATHYLRIATKVLEAGADYVAKESERVDRLLKGRITGDKRDSLTIRANILASIRAE</sequence>
<name>G0TXR5_TRYVY</name>
<dbReference type="VEuPathDB" id="TriTrypDB:TvY486_0701000"/>
<dbReference type="CDD" id="cd02998">
    <property type="entry name" value="PDI_a_ERp38"/>
    <property type="match status" value="2"/>
</dbReference>
<evidence type="ECO:0000256" key="3">
    <source>
        <dbReference type="ARBA" id="ARBA00012723"/>
    </source>
</evidence>
<feature type="domain" description="Thioredoxin" evidence="11">
    <location>
        <begin position="28"/>
        <end position="130"/>
    </location>
</feature>
<keyword evidence="7 12" id="KW-0413">Isomerase</keyword>
<dbReference type="InterPro" id="IPR051063">
    <property type="entry name" value="PDI"/>
</dbReference>
<dbReference type="Pfam" id="PF00085">
    <property type="entry name" value="Thioredoxin"/>
    <property type="match status" value="2"/>
</dbReference>
<dbReference type="GO" id="GO:0006457">
    <property type="term" value="P:protein folding"/>
    <property type="evidence" value="ECO:0007669"/>
    <property type="project" value="TreeGrafter"/>
</dbReference>
<dbReference type="Gene3D" id="1.20.1150.12">
    <property type="entry name" value="Endoplasmic reticulum resident protein 29, C-terminal domain"/>
    <property type="match status" value="1"/>
</dbReference>
<dbReference type="Gene3D" id="3.40.30.10">
    <property type="entry name" value="Glutaredoxin"/>
    <property type="match status" value="2"/>
</dbReference>
<keyword evidence="6" id="KW-1015">Disulfide bond</keyword>
<evidence type="ECO:0000256" key="10">
    <source>
        <dbReference type="SAM" id="SignalP"/>
    </source>
</evidence>
<dbReference type="Pfam" id="PF07749">
    <property type="entry name" value="ERp29"/>
    <property type="match status" value="1"/>
</dbReference>
<protein>
    <recommendedName>
        <fullName evidence="3">protein disulfide-isomerase</fullName>
        <ecNumber evidence="3">5.3.4.1</ecNumber>
    </recommendedName>
</protein>
<dbReference type="InterPro" id="IPR036249">
    <property type="entry name" value="Thioredoxin-like_sf"/>
</dbReference>
<feature type="signal peptide" evidence="10">
    <location>
        <begin position="1"/>
        <end position="34"/>
    </location>
</feature>
<comment type="similarity">
    <text evidence="2 9">Belongs to the protein disulfide isomerase family.</text>
</comment>
<dbReference type="InterPro" id="IPR005788">
    <property type="entry name" value="PDI_thioredoxin-like_dom"/>
</dbReference>
<dbReference type="GO" id="GO:0003756">
    <property type="term" value="F:protein disulfide isomerase activity"/>
    <property type="evidence" value="ECO:0007669"/>
    <property type="project" value="UniProtKB-EC"/>
</dbReference>
<reference evidence="12" key="1">
    <citation type="journal article" date="2012" name="Proc. Natl. Acad. Sci. U.S.A.">
        <title>Antigenic diversity is generated by distinct evolutionary mechanisms in African trypanosome species.</title>
        <authorList>
            <person name="Jackson A.P."/>
            <person name="Berry A."/>
            <person name="Aslett M."/>
            <person name="Allison H.C."/>
            <person name="Burton P."/>
            <person name="Vavrova-Anderson J."/>
            <person name="Brown R."/>
            <person name="Browne H."/>
            <person name="Corton N."/>
            <person name="Hauser H."/>
            <person name="Gamble J."/>
            <person name="Gilderthorp R."/>
            <person name="Marcello L."/>
            <person name="McQuillan J."/>
            <person name="Otto T.D."/>
            <person name="Quail M.A."/>
            <person name="Sanders M.J."/>
            <person name="van Tonder A."/>
            <person name="Ginger M.L."/>
            <person name="Field M.C."/>
            <person name="Barry J.D."/>
            <person name="Hertz-Fowler C."/>
            <person name="Berriman M."/>
        </authorList>
    </citation>
    <scope>NUCLEOTIDE SEQUENCE</scope>
    <source>
        <strain evidence="12">Y486</strain>
    </source>
</reference>
<dbReference type="SUPFAM" id="SSF52833">
    <property type="entry name" value="Thioredoxin-like"/>
    <property type="match status" value="2"/>
</dbReference>
<dbReference type="InterPro" id="IPR036356">
    <property type="entry name" value="ERp29_C_sf"/>
</dbReference>
<dbReference type="PROSITE" id="PS51352">
    <property type="entry name" value="THIOREDOXIN_2"/>
    <property type="match status" value="2"/>
</dbReference>
<dbReference type="PROSITE" id="PS00194">
    <property type="entry name" value="THIOREDOXIN_1"/>
    <property type="match status" value="2"/>
</dbReference>
<evidence type="ECO:0000256" key="8">
    <source>
        <dbReference type="ARBA" id="ARBA00023284"/>
    </source>
</evidence>
<evidence type="ECO:0000256" key="6">
    <source>
        <dbReference type="ARBA" id="ARBA00023157"/>
    </source>
</evidence>
<accession>G0TXR5</accession>
<evidence type="ECO:0000256" key="9">
    <source>
        <dbReference type="RuleBase" id="RU004208"/>
    </source>
</evidence>
<evidence type="ECO:0000259" key="11">
    <source>
        <dbReference type="PROSITE" id="PS51352"/>
    </source>
</evidence>